<dbReference type="HOGENOM" id="CLU_000288_47_7_0"/>
<dbReference type="RefSeq" id="WP_014786381.1">
    <property type="nucleotide sequence ID" value="NC_018014.1"/>
</dbReference>
<dbReference type="Pfam" id="PF13462">
    <property type="entry name" value="Thioredoxin_4"/>
    <property type="match status" value="1"/>
</dbReference>
<evidence type="ECO:0000259" key="2">
    <source>
        <dbReference type="PROSITE" id="PS51352"/>
    </source>
</evidence>
<gene>
    <name evidence="3" type="ordered locus">Terro_2882</name>
</gene>
<dbReference type="PROSITE" id="PS51352">
    <property type="entry name" value="THIOREDOXIN_2"/>
    <property type="match status" value="1"/>
</dbReference>
<accession>I3ZIP9</accession>
<reference evidence="3 4" key="1">
    <citation type="submission" date="2012-06" db="EMBL/GenBank/DDBJ databases">
        <title>Complete genome of Terriglobus roseus DSM 18391.</title>
        <authorList>
            <consortium name="US DOE Joint Genome Institute (JGI-PGF)"/>
            <person name="Lucas S."/>
            <person name="Copeland A."/>
            <person name="Lapidus A."/>
            <person name="Glavina del Rio T."/>
            <person name="Dalin E."/>
            <person name="Tice H."/>
            <person name="Bruce D."/>
            <person name="Goodwin L."/>
            <person name="Pitluck S."/>
            <person name="Peters L."/>
            <person name="Mikhailova N."/>
            <person name="Munk A.C.C."/>
            <person name="Kyrpides N."/>
            <person name="Mavromatis K."/>
            <person name="Ivanova N."/>
            <person name="Brettin T."/>
            <person name="Detter J.C."/>
            <person name="Han C."/>
            <person name="Larimer F."/>
            <person name="Land M."/>
            <person name="Hauser L."/>
            <person name="Markowitz V."/>
            <person name="Cheng J.-F."/>
            <person name="Hugenholtz P."/>
            <person name="Woyke T."/>
            <person name="Wu D."/>
            <person name="Brambilla E."/>
            <person name="Klenk H.-P."/>
            <person name="Eisen J.A."/>
        </authorList>
    </citation>
    <scope>NUCLEOTIDE SEQUENCE [LARGE SCALE GENOMIC DNA]</scope>
    <source>
        <strain evidence="4">DSM 18391 / NRRL B-41598 / KBS 63</strain>
    </source>
</reference>
<dbReference type="CDD" id="cd02972">
    <property type="entry name" value="DsbA_family"/>
    <property type="match status" value="1"/>
</dbReference>
<comment type="similarity">
    <text evidence="1">Belongs to the thioredoxin family. DsbA subfamily.</text>
</comment>
<dbReference type="AlphaFoldDB" id="I3ZIP9"/>
<dbReference type="Proteomes" id="UP000006056">
    <property type="component" value="Chromosome"/>
</dbReference>
<sequence length="180" mass="20135">MSKLKLAVTSNDHRKGAVDAPCCLVEYGDYQCRSCGAAQLMLRDLQMHFGERLAIVFRNFPLSQLHLQAEPAAETAEFAAVHGKFWKMHDLLFDHQEHLGDELFHDLSERLGLSDPELQIALDHRSFIERIEADLAGGIRSGVQGTPAFFINGVRFDGANDYDSMVKAIEQTLLHISPLT</sequence>
<dbReference type="PANTHER" id="PTHR13887">
    <property type="entry name" value="GLUTATHIONE S-TRANSFERASE KAPPA"/>
    <property type="match status" value="1"/>
</dbReference>
<dbReference type="eggNOG" id="COG1651">
    <property type="taxonomic scope" value="Bacteria"/>
</dbReference>
<proteinExistence type="inferred from homology"/>
<dbReference type="EMBL" id="CP003379">
    <property type="protein sequence ID" value="AFL89117.1"/>
    <property type="molecule type" value="Genomic_DNA"/>
</dbReference>
<dbReference type="SUPFAM" id="SSF52833">
    <property type="entry name" value="Thioredoxin-like"/>
    <property type="match status" value="1"/>
</dbReference>
<dbReference type="OrthoDB" id="117402at2"/>
<feature type="domain" description="Thioredoxin" evidence="2">
    <location>
        <begin position="1"/>
        <end position="174"/>
    </location>
</feature>
<keyword evidence="3" id="KW-0413">Isomerase</keyword>
<organism evidence="3 4">
    <name type="scientific">Terriglobus roseus (strain DSM 18391 / NRRL B-41598 / KBS 63)</name>
    <dbReference type="NCBI Taxonomy" id="926566"/>
    <lineage>
        <taxon>Bacteria</taxon>
        <taxon>Pseudomonadati</taxon>
        <taxon>Acidobacteriota</taxon>
        <taxon>Terriglobia</taxon>
        <taxon>Terriglobales</taxon>
        <taxon>Acidobacteriaceae</taxon>
        <taxon>Terriglobus</taxon>
    </lineage>
</organism>
<evidence type="ECO:0000313" key="3">
    <source>
        <dbReference type="EMBL" id="AFL89117.1"/>
    </source>
</evidence>
<evidence type="ECO:0000256" key="1">
    <source>
        <dbReference type="ARBA" id="ARBA00005791"/>
    </source>
</evidence>
<dbReference type="KEGG" id="trs:Terro_2882"/>
<dbReference type="InterPro" id="IPR013766">
    <property type="entry name" value="Thioredoxin_domain"/>
</dbReference>
<dbReference type="Gene3D" id="3.40.30.10">
    <property type="entry name" value="Glutaredoxin"/>
    <property type="match status" value="1"/>
</dbReference>
<dbReference type="InterPro" id="IPR012336">
    <property type="entry name" value="Thioredoxin-like_fold"/>
</dbReference>
<protein>
    <submittedName>
        <fullName evidence="3">Protein-disulfide isomerase</fullName>
    </submittedName>
</protein>
<evidence type="ECO:0000313" key="4">
    <source>
        <dbReference type="Proteomes" id="UP000006056"/>
    </source>
</evidence>
<keyword evidence="4" id="KW-1185">Reference proteome</keyword>
<dbReference type="GO" id="GO:0016853">
    <property type="term" value="F:isomerase activity"/>
    <property type="evidence" value="ECO:0007669"/>
    <property type="project" value="UniProtKB-KW"/>
</dbReference>
<dbReference type="InterPro" id="IPR036249">
    <property type="entry name" value="Thioredoxin-like_sf"/>
</dbReference>
<dbReference type="PANTHER" id="PTHR13887:SF55">
    <property type="entry name" value="SLR0313 PROTEIN"/>
    <property type="match status" value="1"/>
</dbReference>
<dbReference type="STRING" id="926566.Terro_2882"/>
<name>I3ZIP9_TERRK</name>